<dbReference type="CDD" id="cd01989">
    <property type="entry name" value="USP_STK_Ubox_N"/>
    <property type="match status" value="1"/>
</dbReference>
<feature type="domain" description="UspA" evidence="6">
    <location>
        <begin position="8"/>
        <end position="151"/>
    </location>
</feature>
<dbReference type="PANTHER" id="PTHR45647:SF143">
    <property type="entry name" value="U-BOX DOMAIN-CONTAINING PROTEIN 35-LIKE ISOFORM X1"/>
    <property type="match status" value="1"/>
</dbReference>
<evidence type="ECO:0000256" key="4">
    <source>
        <dbReference type="SAM" id="Coils"/>
    </source>
</evidence>
<name>A0AA88W125_9ASTE</name>
<reference evidence="7" key="1">
    <citation type="submission" date="2022-12" db="EMBL/GenBank/DDBJ databases">
        <title>Draft genome assemblies for two species of Escallonia (Escalloniales).</title>
        <authorList>
            <person name="Chanderbali A."/>
            <person name="Dervinis C."/>
            <person name="Anghel I."/>
            <person name="Soltis D."/>
            <person name="Soltis P."/>
            <person name="Zapata F."/>
        </authorList>
    </citation>
    <scope>NUCLEOTIDE SEQUENCE</scope>
    <source>
        <strain evidence="7">UCBG64.0493</strain>
        <tissue evidence="7">Leaf</tissue>
    </source>
</reference>
<evidence type="ECO:0000256" key="2">
    <source>
        <dbReference type="ARBA" id="ARBA00012483"/>
    </source>
</evidence>
<feature type="region of interest" description="Disordered" evidence="5">
    <location>
        <begin position="569"/>
        <end position="588"/>
    </location>
</feature>
<evidence type="ECO:0000256" key="1">
    <source>
        <dbReference type="ARBA" id="ARBA00000900"/>
    </source>
</evidence>
<organism evidence="7 8">
    <name type="scientific">Escallonia herrerae</name>
    <dbReference type="NCBI Taxonomy" id="1293975"/>
    <lineage>
        <taxon>Eukaryota</taxon>
        <taxon>Viridiplantae</taxon>
        <taxon>Streptophyta</taxon>
        <taxon>Embryophyta</taxon>
        <taxon>Tracheophyta</taxon>
        <taxon>Spermatophyta</taxon>
        <taxon>Magnoliopsida</taxon>
        <taxon>eudicotyledons</taxon>
        <taxon>Gunneridae</taxon>
        <taxon>Pentapetalae</taxon>
        <taxon>asterids</taxon>
        <taxon>campanulids</taxon>
        <taxon>Escalloniales</taxon>
        <taxon>Escalloniaceae</taxon>
        <taxon>Escallonia</taxon>
    </lineage>
</organism>
<accession>A0AA88W125</accession>
<evidence type="ECO:0000313" key="7">
    <source>
        <dbReference type="EMBL" id="KAK3017889.1"/>
    </source>
</evidence>
<feature type="compositionally biased region" description="Polar residues" evidence="5">
    <location>
        <begin position="257"/>
        <end position="269"/>
    </location>
</feature>
<dbReference type="AlphaFoldDB" id="A0AA88W125"/>
<dbReference type="Proteomes" id="UP001188597">
    <property type="component" value="Unassembled WGS sequence"/>
</dbReference>
<dbReference type="Gene3D" id="3.40.50.620">
    <property type="entry name" value="HUPs"/>
    <property type="match status" value="1"/>
</dbReference>
<dbReference type="Pfam" id="PF00582">
    <property type="entry name" value="Usp"/>
    <property type="match status" value="1"/>
</dbReference>
<evidence type="ECO:0000259" key="6">
    <source>
        <dbReference type="Pfam" id="PF00582"/>
    </source>
</evidence>
<evidence type="ECO:0000256" key="5">
    <source>
        <dbReference type="SAM" id="MobiDB-lite"/>
    </source>
</evidence>
<dbReference type="EMBL" id="JAVXUP010000970">
    <property type="protein sequence ID" value="KAK3017889.1"/>
    <property type="molecule type" value="Genomic_DNA"/>
</dbReference>
<dbReference type="SUPFAM" id="SSF52402">
    <property type="entry name" value="Adenine nucleotide alpha hydrolases-like"/>
    <property type="match status" value="1"/>
</dbReference>
<keyword evidence="3" id="KW-0833">Ubl conjugation pathway</keyword>
<proteinExistence type="predicted"/>
<dbReference type="PANTHER" id="PTHR45647">
    <property type="entry name" value="OS02G0152300 PROTEIN"/>
    <property type="match status" value="1"/>
</dbReference>
<dbReference type="EC" id="2.3.2.27" evidence="2"/>
<comment type="catalytic activity">
    <reaction evidence="1">
        <text>S-ubiquitinyl-[E2 ubiquitin-conjugating enzyme]-L-cysteine + [acceptor protein]-L-lysine = [E2 ubiquitin-conjugating enzyme]-L-cysteine + N(6)-ubiquitinyl-[acceptor protein]-L-lysine.</text>
        <dbReference type="EC" id="2.3.2.27"/>
    </reaction>
</comment>
<dbReference type="InterPro" id="IPR006016">
    <property type="entry name" value="UspA"/>
</dbReference>
<feature type="coiled-coil region" evidence="4">
    <location>
        <begin position="286"/>
        <end position="383"/>
    </location>
</feature>
<sequence length="620" mass="70141">MLNSGERSVAVAVNRNKGSYNALKWAADRLLSKGQTVTLIHVEHTSPPLPAAMGSNDASNRVQEQDERSNSIDDFFLPFRVYCSCRDVLWMVAKLDDRDIAKALMDYVLLYRIEILVLGAPSKSGISRLFMKNDVSTSVLKGAPDFCSVYVISKGKIASIREASRPYPLRPMQRLPSLPHQLNGDTNFMSPFSRVGTNSNKVPHDEVFVPNTDISFVDSGRLSTDSMFFAFYDNLGSQLPQLSSVDSKDFESSFLESSLVDSASPTEESPSPKKASQRRSLPPQALEEMEEKVRRLELQMKQTMDMYHAACKEALREKQMIKELQLLRMEDEKRLEAAERAKEEALLMAEKEKLAGKIAIKAAIEAQNRMEAQRKALLAAEANKKTESNALALYRSFAHNLSSVGQLTQRGYRLEFILEKQKRELITTINMSPIKVFPLLMPLEKRIALRSEILDESKWRHLRYGLLNYSSLKLLKQKDMVFGQPNVNAKKNIREGYIYKKLHGLLFPKSSSRARAWLELVHADIWGPYRTLYPKKCEGCTSYYGDKGNNHESAVKDESGKHEISIYDESGENEGLDGKSGEHKSRVDELDPRSDTYYAITSEESWLVLNMSTLVMTPPP</sequence>
<dbReference type="InterPro" id="IPR051348">
    <property type="entry name" value="U-box_ubiquitin_ligases"/>
</dbReference>
<keyword evidence="4" id="KW-0175">Coiled coil</keyword>
<evidence type="ECO:0000256" key="3">
    <source>
        <dbReference type="ARBA" id="ARBA00022786"/>
    </source>
</evidence>
<feature type="region of interest" description="Disordered" evidence="5">
    <location>
        <begin position="46"/>
        <end position="66"/>
    </location>
</feature>
<protein>
    <recommendedName>
        <fullName evidence="2">RING-type E3 ubiquitin transferase</fullName>
        <ecNumber evidence="2">2.3.2.27</ecNumber>
    </recommendedName>
</protein>
<gene>
    <name evidence="7" type="ORF">RJ639_004693</name>
</gene>
<keyword evidence="8" id="KW-1185">Reference proteome</keyword>
<evidence type="ECO:0000313" key="8">
    <source>
        <dbReference type="Proteomes" id="UP001188597"/>
    </source>
</evidence>
<dbReference type="InterPro" id="IPR014729">
    <property type="entry name" value="Rossmann-like_a/b/a_fold"/>
</dbReference>
<feature type="region of interest" description="Disordered" evidence="5">
    <location>
        <begin position="257"/>
        <end position="286"/>
    </location>
</feature>
<comment type="caution">
    <text evidence="7">The sequence shown here is derived from an EMBL/GenBank/DDBJ whole genome shotgun (WGS) entry which is preliminary data.</text>
</comment>
<dbReference type="GO" id="GO:0061630">
    <property type="term" value="F:ubiquitin protein ligase activity"/>
    <property type="evidence" value="ECO:0007669"/>
    <property type="project" value="UniProtKB-EC"/>
</dbReference>
<feature type="compositionally biased region" description="Basic and acidic residues" evidence="5">
    <location>
        <begin position="576"/>
        <end position="588"/>
    </location>
</feature>